<evidence type="ECO:0000313" key="1">
    <source>
        <dbReference type="EMBL" id="QMU96907.1"/>
    </source>
</evidence>
<reference evidence="1 2" key="1">
    <citation type="journal article" date="2020" name="Front. Microbiol.">
        <title>Design of Bacterial Strain-Specific qPCR Assays Using NGS Data and Publicly Available Resources and Its Application to Track Biocontrol Strains.</title>
        <authorList>
            <person name="Hernandez I."/>
            <person name="Sant C."/>
            <person name="Martinez R."/>
            <person name="Fernandez C."/>
        </authorList>
    </citation>
    <scope>NUCLEOTIDE SEQUENCE [LARGE SCALE GENOMIC DNA]</scope>
    <source>
        <strain evidence="1 2">B24</strain>
    </source>
</reference>
<dbReference type="Proteomes" id="UP000515708">
    <property type="component" value="Chromosome"/>
</dbReference>
<gene>
    <name evidence="1" type="ORF">FVO59_06485</name>
</gene>
<name>A0A7D8AKT6_9MICO</name>
<dbReference type="EMBL" id="CP043732">
    <property type="protein sequence ID" value="QMU96907.1"/>
    <property type="molecule type" value="Genomic_DNA"/>
</dbReference>
<organism evidence="1 2">
    <name type="scientific">Microbacterium esteraromaticum</name>
    <dbReference type="NCBI Taxonomy" id="57043"/>
    <lineage>
        <taxon>Bacteria</taxon>
        <taxon>Bacillati</taxon>
        <taxon>Actinomycetota</taxon>
        <taxon>Actinomycetes</taxon>
        <taxon>Micrococcales</taxon>
        <taxon>Microbacteriaceae</taxon>
        <taxon>Microbacterium</taxon>
    </lineage>
</organism>
<evidence type="ECO:0000313" key="2">
    <source>
        <dbReference type="Proteomes" id="UP000515708"/>
    </source>
</evidence>
<dbReference type="AlphaFoldDB" id="A0A7D8AKT6"/>
<proteinExistence type="predicted"/>
<protein>
    <submittedName>
        <fullName evidence="1">Uncharacterized protein</fullName>
    </submittedName>
</protein>
<sequence>MTTGPSYSIASCVVETAHRLIATPGSSREAEHRRLVGRALLTAEVLGFGSLASGIRPRDYGQGLEVRLGFYGATEVAVVVGAKDLVADELSESIGGWPRAVQIAPQLMPEGEGWLGTGFAWPDAIARKHLNVLLDASAMRDGRDRGQLRVIGRRLRYRLGVDHANGAPDLFWWTTAQTEHWIERYLDPSLPAVTDELWERPSWSRKRAFNRHVHDLFSALYPSVPVGVDPSLNSADDWGCVRLEGDPIRVLSIGPASGGQTRADVTKTLARAGDLLIHEEGRARHEGSKAAGHVQAEALNALLKAETKDIDVVLLYRGGFTGSNPPEPATCNVIIDAAEALTKRGVEVVLGLGHGTTSIHGIAGREPSIGVHEAVTPTAASNWILTEHINQRLMNTVPDPGQFRPYEERYLRTQR</sequence>
<accession>A0A7D8AKT6</accession>
<dbReference type="RefSeq" id="WP_182255849.1">
    <property type="nucleotide sequence ID" value="NZ_CP043732.1"/>
</dbReference>